<dbReference type="RefSeq" id="WP_376866268.1">
    <property type="nucleotide sequence ID" value="NZ_JBHRYB010000007.1"/>
</dbReference>
<dbReference type="PANTHER" id="PTHR44119">
    <property type="entry name" value="MAGNESIUM-CHELATASE SUBUNIT CHLH, CHLOROPLASTIC"/>
    <property type="match status" value="1"/>
</dbReference>
<keyword evidence="2" id="KW-0472">Membrane</keyword>
<keyword evidence="5" id="KW-0436">Ligase</keyword>
<evidence type="ECO:0000256" key="3">
    <source>
        <dbReference type="SAM" id="SignalP"/>
    </source>
</evidence>
<evidence type="ECO:0000256" key="2">
    <source>
        <dbReference type="SAM" id="Phobius"/>
    </source>
</evidence>
<dbReference type="InterPro" id="IPR003672">
    <property type="entry name" value="CobN/Mg_chltase"/>
</dbReference>
<dbReference type="EMBL" id="JBHRYB010000007">
    <property type="protein sequence ID" value="MFC3680338.1"/>
    <property type="molecule type" value="Genomic_DNA"/>
</dbReference>
<proteinExistence type="predicted"/>
<feature type="domain" description="CobN/magnesium chelatase" evidence="4">
    <location>
        <begin position="180"/>
        <end position="516"/>
    </location>
</feature>
<name>A0ABV7VWA6_9GAMM</name>
<sequence>MLFYRLLSATRLTRLLLLFAIAGTALFSQAETSNNDYLLLLTSQRNAETVAEAVRLFQQQHPQLSVQARTDSQIYEATEQQRRQLVLNARAIIGAGLFGPAVAELSPLFSTFRQQHKPLLVFSSDHRLVAMSTLAGRTLFSDQQQLRQLSKQRPGDNFAAWLQQQQQHNPQQAQWLQARAYWQAGGEHNVQQLLNWSYQQLGEPLQAAAPVPQPRVRWYSKGTLHNQLPAPDPRPLVVVIDHAGGGRPADAALLRNLCQQIEQQQQQCIAALAYWGEAGVNALNELVPYQQQLSAIVMLQDFVIGGGEGRQRVTELLTHFNVPLLKAIKLRDRSAMEHQLSADGLAAEKVYYQVAMPELQGASQPLIIATAGEQHNDPLSGIRIRAIEAKQDGLAALTARLKRWQTLQQKANQDKRLAIIYYNHPPGRHNIGADNLDVPASLWQILNQLKARGYNLGELPQSQQALLDLMQQRGINLPRDAKALHNMAKQIHTMAPDDYRRWFNTLPASVKNEMENGPFGLLHEQLKAAVTARKPQLADGLLHHTFEEMHHLLEGVDHPGRQRALKLIEQLEQCYLRTVKHAEQNNDGRYPACLDKEAPQLISALQQTGIEGLGGWGEAPGKVMTVNQQLLLPGLQFGNVFIGPQPPRGWEINEELLHANLAFPPPHQYLAFYHFLRDEFNADAYVHLGRHSTYEFLPRRSVGLGEDDYSRIIGADIPGIYPYIVDGVGEGIQAKRRGLAVMVDHLTPPLKSTPLYDELLQLRQLIESFEASHGSGNEAVAQRLVQQIVAKVDQLELRDELAQAMSAELAVMGISFEEVDDDMLVHEVGHYLTDLQERFMPLGLHIFGKDWKDPAVEMMLQSMLGRHQDNDISTNNDDRSAEQQRWKQLLQQSPAAEINALLNGLNGRYVAPGQGNDPIRSPDSLPTGRNFYALDSSLIPSKTAWQLGREMASHARQNNPQNADKNEAVILWASDVVRDEGVMIAFGLDMLGLEPVWNSRGLVKGLKRQTLEAGRTRRDMIFTSSGLFRDLYRPQMVLLNQAGLMALAASADTIRKDYPALTLALQQALQPLQAHDHYNAGQPADETLQQNRVAAHWVEQTRLLLRQGQAEEQAGVLASMRVFGDAPGSYGAGINRMVERSGAWQQRSELADVYIRRLGHSFGLNDYGTPAQQVFKNLLKNTENTYFGRSSNLYGLIDNNDAFDYLGGLSLAVESVSGQVPNNYVLDHSDPQQFKVRPLGLALRQELRGRFLNPEWLTGLMQHGYAGARTMGSEFLEYLWGWQVTNPTLVGDWAWEEVKAVYIDDKHQLQLDEFLQQGHNAHVKANMLAIMLVAIHKEFWRADEQTTQQLASEFAELVAENGLPGSGHTDPDNPMLGWLEQHVSQPQWQALKQQIDQARPAVDEAAKQQAKYTRIAELEPDTLEKLQQAQNVAENKQQPEQANSEASQTSEQNEQQNQYAWIQTALIIFALFVVVIGFLRSRRL</sequence>
<feature type="compositionally biased region" description="Low complexity" evidence="1">
    <location>
        <begin position="1443"/>
        <end position="1452"/>
    </location>
</feature>
<protein>
    <submittedName>
        <fullName evidence="5">Cobaltochelatase subunit CobN</fullName>
        <ecNumber evidence="5">6.6.1.2</ecNumber>
    </submittedName>
</protein>
<evidence type="ECO:0000259" key="4">
    <source>
        <dbReference type="Pfam" id="PF02514"/>
    </source>
</evidence>
<keyword evidence="2" id="KW-0812">Transmembrane</keyword>
<dbReference type="EC" id="6.6.1.2" evidence="5"/>
<feature type="compositionally biased region" description="Polar residues" evidence="1">
    <location>
        <begin position="1429"/>
        <end position="1442"/>
    </location>
</feature>
<feature type="chain" id="PRO_5046084568" evidence="3">
    <location>
        <begin position="31"/>
        <end position="1484"/>
    </location>
</feature>
<feature type="domain" description="CobN/magnesium chelatase" evidence="4">
    <location>
        <begin position="615"/>
        <end position="868"/>
    </location>
</feature>
<dbReference type="Pfam" id="PF02514">
    <property type="entry name" value="CobN-Mg_chel"/>
    <property type="match status" value="3"/>
</dbReference>
<evidence type="ECO:0000313" key="5">
    <source>
        <dbReference type="EMBL" id="MFC3680338.1"/>
    </source>
</evidence>
<dbReference type="CDD" id="cd10150">
    <property type="entry name" value="CobN_like"/>
    <property type="match status" value="1"/>
</dbReference>
<evidence type="ECO:0000256" key="1">
    <source>
        <dbReference type="SAM" id="MobiDB-lite"/>
    </source>
</evidence>
<feature type="domain" description="CobN/magnesium chelatase" evidence="4">
    <location>
        <begin position="880"/>
        <end position="1346"/>
    </location>
</feature>
<keyword evidence="3" id="KW-0732">Signal</keyword>
<keyword evidence="6" id="KW-1185">Reference proteome</keyword>
<organism evidence="5 6">
    <name type="scientific">Bacterioplanoides pacificum</name>
    <dbReference type="NCBI Taxonomy" id="1171596"/>
    <lineage>
        <taxon>Bacteria</taxon>
        <taxon>Pseudomonadati</taxon>
        <taxon>Pseudomonadota</taxon>
        <taxon>Gammaproteobacteria</taxon>
        <taxon>Oceanospirillales</taxon>
        <taxon>Oceanospirillaceae</taxon>
        <taxon>Bacterioplanoides</taxon>
    </lineage>
</organism>
<accession>A0ABV7VWA6</accession>
<dbReference type="Proteomes" id="UP001595722">
    <property type="component" value="Unassembled WGS sequence"/>
</dbReference>
<evidence type="ECO:0000313" key="6">
    <source>
        <dbReference type="Proteomes" id="UP001595722"/>
    </source>
</evidence>
<dbReference type="PANTHER" id="PTHR44119:SF4">
    <property type="entry name" value="AEROBIC COBALTOCHELATASE SUBUNIT COBN"/>
    <property type="match status" value="1"/>
</dbReference>
<reference evidence="6" key="1">
    <citation type="journal article" date="2019" name="Int. J. Syst. Evol. Microbiol.">
        <title>The Global Catalogue of Microorganisms (GCM) 10K type strain sequencing project: providing services to taxonomists for standard genome sequencing and annotation.</title>
        <authorList>
            <consortium name="The Broad Institute Genomics Platform"/>
            <consortium name="The Broad Institute Genome Sequencing Center for Infectious Disease"/>
            <person name="Wu L."/>
            <person name="Ma J."/>
        </authorList>
    </citation>
    <scope>NUCLEOTIDE SEQUENCE [LARGE SCALE GENOMIC DNA]</scope>
    <source>
        <strain evidence="6">KCTC 42424</strain>
    </source>
</reference>
<comment type="caution">
    <text evidence="5">The sequence shown here is derived from an EMBL/GenBank/DDBJ whole genome shotgun (WGS) entry which is preliminary data.</text>
</comment>
<dbReference type="GO" id="GO:0051116">
    <property type="term" value="F:cobaltochelatase activity"/>
    <property type="evidence" value="ECO:0007669"/>
    <property type="project" value="UniProtKB-EC"/>
</dbReference>
<feature type="signal peptide" evidence="3">
    <location>
        <begin position="1"/>
        <end position="30"/>
    </location>
</feature>
<gene>
    <name evidence="5" type="ORF">ACFOMG_09545</name>
</gene>
<keyword evidence="2" id="KW-1133">Transmembrane helix</keyword>
<feature type="region of interest" description="Disordered" evidence="1">
    <location>
        <begin position="1429"/>
        <end position="1452"/>
    </location>
</feature>
<feature type="transmembrane region" description="Helical" evidence="2">
    <location>
        <begin position="1459"/>
        <end position="1479"/>
    </location>
</feature>